<dbReference type="SUPFAM" id="SSF57701">
    <property type="entry name" value="Zn2/Cys6 DNA-binding domain"/>
    <property type="match status" value="1"/>
</dbReference>
<dbReference type="SMART" id="SM00066">
    <property type="entry name" value="GAL4"/>
    <property type="match status" value="1"/>
</dbReference>
<dbReference type="GO" id="GO:0045944">
    <property type="term" value="P:positive regulation of transcription by RNA polymerase II"/>
    <property type="evidence" value="ECO:0007669"/>
    <property type="project" value="TreeGrafter"/>
</dbReference>
<evidence type="ECO:0000256" key="6">
    <source>
        <dbReference type="SAM" id="MobiDB-lite"/>
    </source>
</evidence>
<gene>
    <name evidence="8" type="ORF">ASPGLDRAFT_52725</name>
</gene>
<evidence type="ECO:0000259" key="7">
    <source>
        <dbReference type="PROSITE" id="PS50048"/>
    </source>
</evidence>
<dbReference type="Gene3D" id="4.10.240.10">
    <property type="entry name" value="Zn(2)-C6 fungal-type DNA-binding domain"/>
    <property type="match status" value="1"/>
</dbReference>
<dbReference type="GeneID" id="34464085"/>
<evidence type="ECO:0000256" key="4">
    <source>
        <dbReference type="ARBA" id="ARBA00023163"/>
    </source>
</evidence>
<dbReference type="GO" id="GO:0000981">
    <property type="term" value="F:DNA-binding transcription factor activity, RNA polymerase II-specific"/>
    <property type="evidence" value="ECO:0007669"/>
    <property type="project" value="InterPro"/>
</dbReference>
<evidence type="ECO:0000313" key="8">
    <source>
        <dbReference type="EMBL" id="OJJ79461.1"/>
    </source>
</evidence>
<feature type="region of interest" description="Disordered" evidence="6">
    <location>
        <begin position="76"/>
        <end position="113"/>
    </location>
</feature>
<proteinExistence type="predicted"/>
<dbReference type="VEuPathDB" id="FungiDB:ASPGLDRAFT_52725"/>
<dbReference type="PANTHER" id="PTHR47540">
    <property type="entry name" value="THIAMINE REPRESSIBLE GENES REGULATORY PROTEIN THI5"/>
    <property type="match status" value="1"/>
</dbReference>
<feature type="region of interest" description="Disordered" evidence="6">
    <location>
        <begin position="1"/>
        <end position="21"/>
    </location>
</feature>
<dbReference type="InterPro" id="IPR036864">
    <property type="entry name" value="Zn2-C6_fun-type_DNA-bd_sf"/>
</dbReference>
<dbReference type="GO" id="GO:0005634">
    <property type="term" value="C:nucleus"/>
    <property type="evidence" value="ECO:0007669"/>
    <property type="project" value="UniProtKB-SubCell"/>
</dbReference>
<keyword evidence="2" id="KW-0805">Transcription regulation</keyword>
<dbReference type="EMBL" id="KV878918">
    <property type="protein sequence ID" value="OJJ79461.1"/>
    <property type="molecule type" value="Genomic_DNA"/>
</dbReference>
<keyword evidence="3" id="KW-0238">DNA-binding</keyword>
<evidence type="ECO:0000256" key="1">
    <source>
        <dbReference type="ARBA" id="ARBA00004123"/>
    </source>
</evidence>
<dbReference type="Pfam" id="PF00172">
    <property type="entry name" value="Zn_clus"/>
    <property type="match status" value="1"/>
</dbReference>
<reference evidence="9" key="1">
    <citation type="journal article" date="2017" name="Genome Biol.">
        <title>Comparative genomics reveals high biological diversity and specific adaptations in the industrially and medically important fungal genus Aspergillus.</title>
        <authorList>
            <person name="de Vries R.P."/>
            <person name="Riley R."/>
            <person name="Wiebenga A."/>
            <person name="Aguilar-Osorio G."/>
            <person name="Amillis S."/>
            <person name="Uchima C.A."/>
            <person name="Anderluh G."/>
            <person name="Asadollahi M."/>
            <person name="Askin M."/>
            <person name="Barry K."/>
            <person name="Battaglia E."/>
            <person name="Bayram O."/>
            <person name="Benocci T."/>
            <person name="Braus-Stromeyer S.A."/>
            <person name="Caldana C."/>
            <person name="Canovas D."/>
            <person name="Cerqueira G.C."/>
            <person name="Chen F."/>
            <person name="Chen W."/>
            <person name="Choi C."/>
            <person name="Clum A."/>
            <person name="Dos Santos R.A."/>
            <person name="Damasio A.R."/>
            <person name="Diallinas G."/>
            <person name="Emri T."/>
            <person name="Fekete E."/>
            <person name="Flipphi M."/>
            <person name="Freyberg S."/>
            <person name="Gallo A."/>
            <person name="Gournas C."/>
            <person name="Habgood R."/>
            <person name="Hainaut M."/>
            <person name="Harispe M.L."/>
            <person name="Henrissat B."/>
            <person name="Hilden K.S."/>
            <person name="Hope R."/>
            <person name="Hossain A."/>
            <person name="Karabika E."/>
            <person name="Karaffa L."/>
            <person name="Karanyi Z."/>
            <person name="Krasevec N."/>
            <person name="Kuo A."/>
            <person name="Kusch H."/>
            <person name="LaButti K."/>
            <person name="Lagendijk E.L."/>
            <person name="Lapidus A."/>
            <person name="Levasseur A."/>
            <person name="Lindquist E."/>
            <person name="Lipzen A."/>
            <person name="Logrieco A.F."/>
            <person name="MacCabe A."/>
            <person name="Maekelae M.R."/>
            <person name="Malavazi I."/>
            <person name="Melin P."/>
            <person name="Meyer V."/>
            <person name="Mielnichuk N."/>
            <person name="Miskei M."/>
            <person name="Molnar A.P."/>
            <person name="Mule G."/>
            <person name="Ngan C.Y."/>
            <person name="Orejas M."/>
            <person name="Orosz E."/>
            <person name="Ouedraogo J.P."/>
            <person name="Overkamp K.M."/>
            <person name="Park H.-S."/>
            <person name="Perrone G."/>
            <person name="Piumi F."/>
            <person name="Punt P.J."/>
            <person name="Ram A.F."/>
            <person name="Ramon A."/>
            <person name="Rauscher S."/>
            <person name="Record E."/>
            <person name="Riano-Pachon D.M."/>
            <person name="Robert V."/>
            <person name="Roehrig J."/>
            <person name="Ruller R."/>
            <person name="Salamov A."/>
            <person name="Salih N.S."/>
            <person name="Samson R.A."/>
            <person name="Sandor E."/>
            <person name="Sanguinetti M."/>
            <person name="Schuetze T."/>
            <person name="Sepcic K."/>
            <person name="Shelest E."/>
            <person name="Sherlock G."/>
            <person name="Sophianopoulou V."/>
            <person name="Squina F.M."/>
            <person name="Sun H."/>
            <person name="Susca A."/>
            <person name="Todd R.B."/>
            <person name="Tsang A."/>
            <person name="Unkles S.E."/>
            <person name="van de Wiele N."/>
            <person name="van Rossen-Uffink D."/>
            <person name="Oliveira J.V."/>
            <person name="Vesth T.C."/>
            <person name="Visser J."/>
            <person name="Yu J.-H."/>
            <person name="Zhou M."/>
            <person name="Andersen M.R."/>
            <person name="Archer D.B."/>
            <person name="Baker S.E."/>
            <person name="Benoit I."/>
            <person name="Brakhage A.A."/>
            <person name="Braus G.H."/>
            <person name="Fischer R."/>
            <person name="Frisvad J.C."/>
            <person name="Goldman G.H."/>
            <person name="Houbraken J."/>
            <person name="Oakley B."/>
            <person name="Pocsi I."/>
            <person name="Scazzocchio C."/>
            <person name="Seiboth B."/>
            <person name="vanKuyk P.A."/>
            <person name="Wortman J."/>
            <person name="Dyer P.S."/>
            <person name="Grigoriev I.V."/>
        </authorList>
    </citation>
    <scope>NUCLEOTIDE SEQUENCE [LARGE SCALE GENOMIC DNA]</scope>
    <source>
        <strain evidence="9">CBS 516.65</strain>
    </source>
</reference>
<feature type="domain" description="Zn(2)-C6 fungal-type" evidence="7">
    <location>
        <begin position="23"/>
        <end position="52"/>
    </location>
</feature>
<dbReference type="OrthoDB" id="4330117at2759"/>
<keyword evidence="9" id="KW-1185">Reference proteome</keyword>
<dbReference type="Proteomes" id="UP000184300">
    <property type="component" value="Unassembled WGS sequence"/>
</dbReference>
<dbReference type="AlphaFoldDB" id="A0A1L9V6E5"/>
<keyword evidence="5" id="KW-0539">Nucleus</keyword>
<dbReference type="GO" id="GO:0043565">
    <property type="term" value="F:sequence-specific DNA binding"/>
    <property type="evidence" value="ECO:0007669"/>
    <property type="project" value="TreeGrafter"/>
</dbReference>
<organism evidence="8 9">
    <name type="scientific">Aspergillus glaucus CBS 516.65</name>
    <dbReference type="NCBI Taxonomy" id="1160497"/>
    <lineage>
        <taxon>Eukaryota</taxon>
        <taxon>Fungi</taxon>
        <taxon>Dikarya</taxon>
        <taxon>Ascomycota</taxon>
        <taxon>Pezizomycotina</taxon>
        <taxon>Eurotiomycetes</taxon>
        <taxon>Eurotiomycetidae</taxon>
        <taxon>Eurotiales</taxon>
        <taxon>Aspergillaceae</taxon>
        <taxon>Aspergillus</taxon>
        <taxon>Aspergillus subgen. Aspergillus</taxon>
    </lineage>
</organism>
<evidence type="ECO:0000313" key="9">
    <source>
        <dbReference type="Proteomes" id="UP000184300"/>
    </source>
</evidence>
<name>A0A1L9V6E5_ASPGL</name>
<sequence>MSTGQPDVQRGGRPSKSGRLRSACDTCHQSKTKCSGGLPCVTCAMSHGQCTYSVGNRLGRPKGSKNKRILLQENHISNQAGAGDGERVPRRQRQQLRQQRSMSPRSENSYDRASAEEMFVDEHSEHPFGPELSSLFNALGAEDLGNALMDTSAKGLDPTIFSQDHISLPLPLHKTFPFDDAVNASKANYCNGTLDVSSSIDPPNYEPPYTAPRIDTETDPRTHDYFPPEQPPCSCLQQHIQLVYCLEDLQYTHNTSLSISSVLDSVRQAQGPWTSLMHCLQCQNPKEQEVFLLFTMSIRILLYSAQNFYTCHQGSLHESPSPARQSSSSAASSVPVSVGGHELVGEEKNLVIGLTFQNALQRIGSALIYLWQRTDECRLLSGDEMETRSIQLLECFSGNSLSANLGTDEIRLLLRNLQGTMQAMKDVLRRNNSKDSS</sequence>
<comment type="subcellular location">
    <subcellularLocation>
        <location evidence="1">Nucleus</location>
    </subcellularLocation>
</comment>
<dbReference type="InterPro" id="IPR001138">
    <property type="entry name" value="Zn2Cys6_DnaBD"/>
</dbReference>
<evidence type="ECO:0000256" key="3">
    <source>
        <dbReference type="ARBA" id="ARBA00023125"/>
    </source>
</evidence>
<dbReference type="PANTHER" id="PTHR47540:SF2">
    <property type="entry name" value="ZN(II)2CYS6 TRANSCRIPTION FACTOR (EUROFUNG)"/>
    <property type="match status" value="1"/>
</dbReference>
<keyword evidence="4" id="KW-0804">Transcription</keyword>
<evidence type="ECO:0000256" key="5">
    <source>
        <dbReference type="ARBA" id="ARBA00023242"/>
    </source>
</evidence>
<accession>A0A1L9V6E5</accession>
<dbReference type="PROSITE" id="PS00463">
    <property type="entry name" value="ZN2_CY6_FUNGAL_1"/>
    <property type="match status" value="1"/>
</dbReference>
<dbReference type="GO" id="GO:0008270">
    <property type="term" value="F:zinc ion binding"/>
    <property type="evidence" value="ECO:0007669"/>
    <property type="project" value="InterPro"/>
</dbReference>
<dbReference type="RefSeq" id="XP_022396159.1">
    <property type="nucleotide sequence ID" value="XM_022547824.1"/>
</dbReference>
<dbReference type="CDD" id="cd00067">
    <property type="entry name" value="GAL4"/>
    <property type="match status" value="1"/>
</dbReference>
<dbReference type="STRING" id="1160497.A0A1L9V6E5"/>
<dbReference type="InterPro" id="IPR051711">
    <property type="entry name" value="Stress_Response_Reg"/>
</dbReference>
<dbReference type="PROSITE" id="PS50048">
    <property type="entry name" value="ZN2_CY6_FUNGAL_2"/>
    <property type="match status" value="1"/>
</dbReference>
<evidence type="ECO:0000256" key="2">
    <source>
        <dbReference type="ARBA" id="ARBA00023015"/>
    </source>
</evidence>
<protein>
    <recommendedName>
        <fullName evidence="7">Zn(2)-C6 fungal-type domain-containing protein</fullName>
    </recommendedName>
</protein>